<feature type="compositionally biased region" description="Polar residues" evidence="10">
    <location>
        <begin position="418"/>
        <end position="437"/>
    </location>
</feature>
<feature type="domain" description="HSF-type DNA-binding" evidence="11">
    <location>
        <begin position="219"/>
        <end position="243"/>
    </location>
</feature>
<proteinExistence type="inferred from homology"/>
<dbReference type="PANTHER" id="PTHR10015">
    <property type="entry name" value="HEAT SHOCK TRANSCRIPTION FACTOR"/>
    <property type="match status" value="1"/>
</dbReference>
<dbReference type="SMART" id="SM00415">
    <property type="entry name" value="HSF"/>
    <property type="match status" value="1"/>
</dbReference>
<dbReference type="GeneID" id="70235330"/>
<dbReference type="AlphaFoldDB" id="A0A9P8P7D0"/>
<dbReference type="PROSITE" id="PS00434">
    <property type="entry name" value="HSF_DOMAIN"/>
    <property type="match status" value="1"/>
</dbReference>
<evidence type="ECO:0000256" key="4">
    <source>
        <dbReference type="ARBA" id="ARBA00023125"/>
    </source>
</evidence>
<feature type="compositionally biased region" description="Low complexity" evidence="10">
    <location>
        <begin position="390"/>
        <end position="401"/>
    </location>
</feature>
<dbReference type="OrthoDB" id="60033at2759"/>
<evidence type="ECO:0000256" key="3">
    <source>
        <dbReference type="ARBA" id="ARBA00023015"/>
    </source>
</evidence>
<name>A0A9P8P7D0_9ASCO</name>
<feature type="compositionally biased region" description="Basic and acidic residues" evidence="10">
    <location>
        <begin position="1"/>
        <end position="10"/>
    </location>
</feature>
<evidence type="ECO:0000256" key="6">
    <source>
        <dbReference type="ARBA" id="ARBA00023242"/>
    </source>
</evidence>
<accession>A0A9P8P7D0</accession>
<dbReference type="InterPro" id="IPR036388">
    <property type="entry name" value="WH-like_DNA-bd_sf"/>
</dbReference>
<evidence type="ECO:0000256" key="2">
    <source>
        <dbReference type="ARBA" id="ARBA00006403"/>
    </source>
</evidence>
<feature type="region of interest" description="Disordered" evidence="10">
    <location>
        <begin position="374"/>
        <end position="401"/>
    </location>
</feature>
<organism evidence="12 13">
    <name type="scientific">Ogataea philodendri</name>
    <dbReference type="NCBI Taxonomy" id="1378263"/>
    <lineage>
        <taxon>Eukaryota</taxon>
        <taxon>Fungi</taxon>
        <taxon>Dikarya</taxon>
        <taxon>Ascomycota</taxon>
        <taxon>Saccharomycotina</taxon>
        <taxon>Pichiomycetes</taxon>
        <taxon>Pichiales</taxon>
        <taxon>Pichiaceae</taxon>
        <taxon>Ogataea</taxon>
    </lineage>
</organism>
<dbReference type="RefSeq" id="XP_046061869.1">
    <property type="nucleotide sequence ID" value="XM_046204331.1"/>
</dbReference>
<reference evidence="12" key="1">
    <citation type="journal article" date="2021" name="Open Biol.">
        <title>Shared evolutionary footprints suggest mitochondrial oxidative damage underlies multiple complex I losses in fungi.</title>
        <authorList>
            <person name="Schikora-Tamarit M.A."/>
            <person name="Marcet-Houben M."/>
            <person name="Nosek J."/>
            <person name="Gabaldon T."/>
        </authorList>
    </citation>
    <scope>NUCLEOTIDE SEQUENCE</scope>
    <source>
        <strain evidence="12">CBS6075</strain>
    </source>
</reference>
<dbReference type="InterPro" id="IPR036390">
    <property type="entry name" value="WH_DNA-bd_sf"/>
</dbReference>
<dbReference type="EMBL" id="JAEUBE010000199">
    <property type="protein sequence ID" value="KAH3666913.1"/>
    <property type="molecule type" value="Genomic_DNA"/>
</dbReference>
<keyword evidence="5" id="KW-0804">Transcription</keyword>
<feature type="region of interest" description="Disordered" evidence="10">
    <location>
        <begin position="617"/>
        <end position="657"/>
    </location>
</feature>
<feature type="compositionally biased region" description="Basic and acidic residues" evidence="10">
    <location>
        <begin position="374"/>
        <end position="386"/>
    </location>
</feature>
<feature type="region of interest" description="Disordered" evidence="10">
    <location>
        <begin position="418"/>
        <end position="447"/>
    </location>
</feature>
<evidence type="ECO:0000256" key="9">
    <source>
        <dbReference type="RuleBase" id="RU004020"/>
    </source>
</evidence>
<sequence>MGAYRPRVDPGEVLDQFQGSPRIEELADKTGGIDSTNGSIPNLTDSDLLLDPISTTTGTTPSANTPSSNGLYSFPTSDFPPLADGSHTGDQIRPSPLVTSPQSSISVKPDAHHMGPYANGINGQNYAISKYNHPAQLPYYEGPQVVPSASNTNGKSLQFKKPKPKKLQNQMTGPPKRPAFVMKLWNMVNDSQNAKYISWLPDGKAFQVSDRESFMRHVLPKYFKHNNFASFVRQLNMYGWHKIQDVNSGSLAQSEEVWQFENPNFIRGKENLLDNIVRNRSSKDDEDEVDIGTLMAELETMKQKQRMIADDLRRLVQDNELLWKENFVARERHKAQSETLDKILRFLATLYGGSSRFLEGNNGPNEFLDMATKRQMSEQRPQRPSDYDLQQQQHMAQQQGQYYQPQNGNSVLMLTNRAHNGSKSSSSRDTPNSQMMQGGSDADESPIQEIRRGPENRNLEQYDAFKPYSGQATPQFGGAATNFQSPTSLVNSPRSYFPEINHQTQRAPGSQPMRSSVNGSSATPLGAEPDAGNSDYLVGNINQQLAKQQNSIKQINDWITKLTNNSKIADDTIANPQLMDDFRMDDFLLPQTPNGGVDATISTDDKFGDLYDQLQPNSNERYVDSTIPRPSPTNSISSRKRKDSLPAAEETKRVKQV</sequence>
<feature type="compositionally biased region" description="Low complexity" evidence="10">
    <location>
        <begin position="54"/>
        <end position="70"/>
    </location>
</feature>
<comment type="caution">
    <text evidence="12">The sequence shown here is derived from an EMBL/GenBank/DDBJ whole genome shotgun (WGS) entry which is preliminary data.</text>
</comment>
<dbReference type="GO" id="GO:0043565">
    <property type="term" value="F:sequence-specific DNA binding"/>
    <property type="evidence" value="ECO:0007669"/>
    <property type="project" value="InterPro"/>
</dbReference>
<feature type="compositionally biased region" description="Polar residues" evidence="10">
    <location>
        <begin position="501"/>
        <end position="523"/>
    </location>
</feature>
<dbReference type="FunFam" id="1.10.10.10:FF:000027">
    <property type="entry name" value="Heat shock transcription factor 1"/>
    <property type="match status" value="1"/>
</dbReference>
<dbReference type="Proteomes" id="UP000769157">
    <property type="component" value="Unassembled WGS sequence"/>
</dbReference>
<evidence type="ECO:0000313" key="13">
    <source>
        <dbReference type="Proteomes" id="UP000769157"/>
    </source>
</evidence>
<evidence type="ECO:0000256" key="7">
    <source>
        <dbReference type="ARBA" id="ARBA00068818"/>
    </source>
</evidence>
<comment type="similarity">
    <text evidence="2 9">Belongs to the HSF family.</text>
</comment>
<feature type="region of interest" description="Disordered" evidence="10">
    <location>
        <begin position="1"/>
        <end position="77"/>
    </location>
</feature>
<evidence type="ECO:0000313" key="12">
    <source>
        <dbReference type="EMBL" id="KAH3666913.1"/>
    </source>
</evidence>
<dbReference type="Gene3D" id="1.10.10.10">
    <property type="entry name" value="Winged helix-like DNA-binding domain superfamily/Winged helix DNA-binding domain"/>
    <property type="match status" value="1"/>
</dbReference>
<feature type="compositionally biased region" description="Polar residues" evidence="10">
    <location>
        <begin position="33"/>
        <end position="45"/>
    </location>
</feature>
<keyword evidence="3" id="KW-0805">Transcription regulation</keyword>
<dbReference type="SUPFAM" id="SSF46785">
    <property type="entry name" value="Winged helix' DNA-binding domain"/>
    <property type="match status" value="1"/>
</dbReference>
<evidence type="ECO:0000256" key="8">
    <source>
        <dbReference type="ARBA" id="ARBA00084017"/>
    </source>
</evidence>
<evidence type="ECO:0000256" key="10">
    <source>
        <dbReference type="SAM" id="MobiDB-lite"/>
    </source>
</evidence>
<protein>
    <recommendedName>
        <fullName evidence="7">Heat shock transcription factor</fullName>
    </recommendedName>
    <alternativeName>
        <fullName evidence="8">Heat shock factor protein</fullName>
    </alternativeName>
</protein>
<dbReference type="Pfam" id="PF00447">
    <property type="entry name" value="HSF_DNA-bind"/>
    <property type="match status" value="1"/>
</dbReference>
<gene>
    <name evidence="12" type="ORF">OGAPHI_003363</name>
</gene>
<dbReference type="InterPro" id="IPR000232">
    <property type="entry name" value="HSF_DNA-bd"/>
</dbReference>
<dbReference type="GO" id="GO:0005634">
    <property type="term" value="C:nucleus"/>
    <property type="evidence" value="ECO:0007669"/>
    <property type="project" value="UniProtKB-SubCell"/>
</dbReference>
<feature type="compositionally biased region" description="Polar residues" evidence="10">
    <location>
        <begin position="481"/>
        <end position="494"/>
    </location>
</feature>
<dbReference type="PRINTS" id="PR00056">
    <property type="entry name" value="HSFDOMAIN"/>
</dbReference>
<reference evidence="12" key="2">
    <citation type="submission" date="2021-01" db="EMBL/GenBank/DDBJ databases">
        <authorList>
            <person name="Schikora-Tamarit M.A."/>
        </authorList>
    </citation>
    <scope>NUCLEOTIDE SEQUENCE</scope>
    <source>
        <strain evidence="12">CBS6075</strain>
    </source>
</reference>
<dbReference type="PANTHER" id="PTHR10015:SF427">
    <property type="entry name" value="HEAT SHOCK FACTOR PROTEIN"/>
    <property type="match status" value="1"/>
</dbReference>
<evidence type="ECO:0000259" key="11">
    <source>
        <dbReference type="PROSITE" id="PS00434"/>
    </source>
</evidence>
<evidence type="ECO:0000256" key="5">
    <source>
        <dbReference type="ARBA" id="ARBA00023163"/>
    </source>
</evidence>
<keyword evidence="13" id="KW-1185">Reference proteome</keyword>
<comment type="subcellular location">
    <subcellularLocation>
        <location evidence="1">Nucleus</location>
    </subcellularLocation>
</comment>
<evidence type="ECO:0000256" key="1">
    <source>
        <dbReference type="ARBA" id="ARBA00004123"/>
    </source>
</evidence>
<keyword evidence="4" id="KW-0238">DNA-binding</keyword>
<keyword evidence="6" id="KW-0539">Nucleus</keyword>
<feature type="region of interest" description="Disordered" evidence="10">
    <location>
        <begin position="468"/>
        <end position="531"/>
    </location>
</feature>
<dbReference type="GO" id="GO:0003700">
    <property type="term" value="F:DNA-binding transcription factor activity"/>
    <property type="evidence" value="ECO:0007669"/>
    <property type="project" value="InterPro"/>
</dbReference>
<feature type="region of interest" description="Disordered" evidence="10">
    <location>
        <begin position="153"/>
        <end position="173"/>
    </location>
</feature>